<sequence length="206" mass="21058">MLVLGVSWLVLAPVCLWLLVRGRARVRVGALLVLVALQAATVGLDAAERAPTAPLALPAAPEPALSRPAASASARPLAPASPKPLAPAPSTPGDVVARPVTCASSPRAPEQARLITRGGELRAVALSWTAAVGECDTATVVLRRRGRTLRVWLHEGAAVRRAGARTLPVRVLGGTASTRVRLVPPLPGGADLVAVDGRTGLPITPG</sequence>
<dbReference type="Proteomes" id="UP001500320">
    <property type="component" value="Unassembled WGS sequence"/>
</dbReference>
<accession>A0ABP6MIT9</accession>
<feature type="compositionally biased region" description="Pro residues" evidence="1">
    <location>
        <begin position="79"/>
        <end position="90"/>
    </location>
</feature>
<gene>
    <name evidence="2" type="ORF">GCM10010466_03750</name>
</gene>
<comment type="caution">
    <text evidence="2">The sequence shown here is derived from an EMBL/GenBank/DDBJ whole genome shotgun (WGS) entry which is preliminary data.</text>
</comment>
<evidence type="ECO:0000256" key="1">
    <source>
        <dbReference type="SAM" id="MobiDB-lite"/>
    </source>
</evidence>
<proteinExistence type="predicted"/>
<dbReference type="EMBL" id="BAAAUT010000002">
    <property type="protein sequence ID" value="GAA3115936.1"/>
    <property type="molecule type" value="Genomic_DNA"/>
</dbReference>
<evidence type="ECO:0000313" key="2">
    <source>
        <dbReference type="EMBL" id="GAA3115936.1"/>
    </source>
</evidence>
<reference evidence="3" key="1">
    <citation type="journal article" date="2019" name="Int. J. Syst. Evol. Microbiol.">
        <title>The Global Catalogue of Microorganisms (GCM) 10K type strain sequencing project: providing services to taxonomists for standard genome sequencing and annotation.</title>
        <authorList>
            <consortium name="The Broad Institute Genomics Platform"/>
            <consortium name="The Broad Institute Genome Sequencing Center for Infectious Disease"/>
            <person name="Wu L."/>
            <person name="Ma J."/>
        </authorList>
    </citation>
    <scope>NUCLEOTIDE SEQUENCE [LARGE SCALE GENOMIC DNA]</scope>
    <source>
        <strain evidence="3">JCM 9373</strain>
    </source>
</reference>
<organism evidence="2 3">
    <name type="scientific">Planomonospora alba</name>
    <dbReference type="NCBI Taxonomy" id="161354"/>
    <lineage>
        <taxon>Bacteria</taxon>
        <taxon>Bacillati</taxon>
        <taxon>Actinomycetota</taxon>
        <taxon>Actinomycetes</taxon>
        <taxon>Streptosporangiales</taxon>
        <taxon>Streptosporangiaceae</taxon>
        <taxon>Planomonospora</taxon>
    </lineage>
</organism>
<name>A0ABP6MIT9_9ACTN</name>
<keyword evidence="3" id="KW-1185">Reference proteome</keyword>
<dbReference type="RefSeq" id="WP_344855145.1">
    <property type="nucleotide sequence ID" value="NZ_BAAAUT010000002.1"/>
</dbReference>
<feature type="region of interest" description="Disordered" evidence="1">
    <location>
        <begin position="68"/>
        <end position="108"/>
    </location>
</feature>
<feature type="compositionally biased region" description="Low complexity" evidence="1">
    <location>
        <begin position="68"/>
        <end position="78"/>
    </location>
</feature>
<protein>
    <submittedName>
        <fullName evidence="2">Uncharacterized protein</fullName>
    </submittedName>
</protein>
<evidence type="ECO:0000313" key="3">
    <source>
        <dbReference type="Proteomes" id="UP001500320"/>
    </source>
</evidence>